<proteinExistence type="predicted"/>
<dbReference type="AlphaFoldDB" id="A0A5C6M4L7"/>
<protein>
    <recommendedName>
        <fullName evidence="3">DUF3352 domain-containing protein</fullName>
    </recommendedName>
</protein>
<accession>A0A5C6M4L7</accession>
<evidence type="ECO:0000313" key="2">
    <source>
        <dbReference type="Proteomes" id="UP000321083"/>
    </source>
</evidence>
<feature type="non-terminal residue" evidence="1">
    <location>
        <position position="1"/>
    </location>
</feature>
<sequence length="479" mass="51936">PSGELTIAFSKAPPNRMGLVLYMDYGDHEAQVKSLLEKALPALQNSPVLEAADVEHDGTTITMFKNTSESAQATPLAKEFGWFLKDSRMVVSNSSALLKLALDNWDGSSEKTFAKNESWTYILEKTESKPGSGIATVYFDPIGLFTQLVQTGSLGEAGLQAGMAISVFPMLGLNQLKGLGGTIELNPEGYESSQQLMIFAEQPPTMLMQMFQLSDVEKTPPSWVKENVTAWTATHWKVEEAYKTVEMMVDMFQGPGSLARMIDEAAERDPGIHVKEDIIDQLDGRLQFVSAAGSSSNLAEANDILIAVGCKDTAKMTQLLTTIAATPGFPGTERDINGTKVYELELGAGAGKVVLTAANNMLLIGIGGGQLEMAIRDTSDVRPLSETPAFQAVAKHFPENARLVGFSRPSESVRSMYDMLRKGDVAENFPGMDEVLSVVDFTTLPEFDKVAKYLTPGGAYWVSDENGIILKAYSLEVSE</sequence>
<dbReference type="Proteomes" id="UP000321083">
    <property type="component" value="Unassembled WGS sequence"/>
</dbReference>
<comment type="caution">
    <text evidence="1">The sequence shown here is derived from an EMBL/GenBank/DDBJ whole genome shotgun (WGS) entry which is preliminary data.</text>
</comment>
<reference evidence="1 2" key="1">
    <citation type="submission" date="2019-08" db="EMBL/GenBank/DDBJ databases">
        <title>100 year-old enigma solved: identification of Planctomyces bekefii, the type genus and species of the phylum Planctomycetes.</title>
        <authorList>
            <person name="Svetlana D.N."/>
            <person name="Overmann J."/>
        </authorList>
    </citation>
    <scope>NUCLEOTIDE SEQUENCE [LARGE SCALE GENOMIC DNA]</scope>
    <source>
        <strain evidence="1">Phe10_nw2017</strain>
    </source>
</reference>
<evidence type="ECO:0008006" key="3">
    <source>
        <dbReference type="Google" id="ProtNLM"/>
    </source>
</evidence>
<name>A0A5C6M4L7_9PLAN</name>
<dbReference type="EMBL" id="SRHE01000400">
    <property type="protein sequence ID" value="TWW09069.1"/>
    <property type="molecule type" value="Genomic_DNA"/>
</dbReference>
<keyword evidence="2" id="KW-1185">Reference proteome</keyword>
<reference evidence="1 2" key="2">
    <citation type="submission" date="2019-08" db="EMBL/GenBank/DDBJ databases">
        <authorList>
            <person name="Henke P."/>
        </authorList>
    </citation>
    <scope>NUCLEOTIDE SEQUENCE [LARGE SCALE GENOMIC DNA]</scope>
    <source>
        <strain evidence="1">Phe10_nw2017</strain>
    </source>
</reference>
<evidence type="ECO:0000313" key="1">
    <source>
        <dbReference type="EMBL" id="TWW09069.1"/>
    </source>
</evidence>
<organism evidence="1 2">
    <name type="scientific">Planctomyces bekefii</name>
    <dbReference type="NCBI Taxonomy" id="1653850"/>
    <lineage>
        <taxon>Bacteria</taxon>
        <taxon>Pseudomonadati</taxon>
        <taxon>Planctomycetota</taxon>
        <taxon>Planctomycetia</taxon>
        <taxon>Planctomycetales</taxon>
        <taxon>Planctomycetaceae</taxon>
        <taxon>Planctomyces</taxon>
    </lineage>
</organism>
<gene>
    <name evidence="1" type="ORF">E3A20_18030</name>
</gene>